<dbReference type="EnsemblBacteria" id="ABF43275">
    <property type="protein sequence ID" value="ABF43275"/>
    <property type="gene ID" value="Acid345_4275"/>
</dbReference>
<dbReference type="AlphaFoldDB" id="Q1IIM5"/>
<comment type="similarity">
    <text evidence="1">Belongs to the 'phage' integrase family.</text>
</comment>
<evidence type="ECO:0000256" key="2">
    <source>
        <dbReference type="ARBA" id="ARBA00022908"/>
    </source>
</evidence>
<keyword evidence="3" id="KW-0238">DNA-binding</keyword>
<feature type="domain" description="Tyr recombinase" evidence="5">
    <location>
        <begin position="184"/>
        <end position="367"/>
    </location>
</feature>
<organism evidence="6 7">
    <name type="scientific">Koribacter versatilis (strain Ellin345)</name>
    <dbReference type="NCBI Taxonomy" id="204669"/>
    <lineage>
        <taxon>Bacteria</taxon>
        <taxon>Pseudomonadati</taxon>
        <taxon>Acidobacteriota</taxon>
        <taxon>Terriglobia</taxon>
        <taxon>Terriglobales</taxon>
        <taxon>Candidatus Korobacteraceae</taxon>
        <taxon>Candidatus Korobacter</taxon>
    </lineage>
</organism>
<reference evidence="6 7" key="1">
    <citation type="journal article" date="2009" name="Appl. Environ. Microbiol.">
        <title>Three genomes from the phylum Acidobacteria provide insight into the lifestyles of these microorganisms in soils.</title>
        <authorList>
            <person name="Ward N.L."/>
            <person name="Challacombe J.F."/>
            <person name="Janssen P.H."/>
            <person name="Henrissat B."/>
            <person name="Coutinho P.M."/>
            <person name="Wu M."/>
            <person name="Xie G."/>
            <person name="Haft D.H."/>
            <person name="Sait M."/>
            <person name="Badger J."/>
            <person name="Barabote R.D."/>
            <person name="Bradley B."/>
            <person name="Brettin T.S."/>
            <person name="Brinkac L.M."/>
            <person name="Bruce D."/>
            <person name="Creasy T."/>
            <person name="Daugherty S.C."/>
            <person name="Davidsen T.M."/>
            <person name="DeBoy R.T."/>
            <person name="Detter J.C."/>
            <person name="Dodson R.J."/>
            <person name="Durkin A.S."/>
            <person name="Ganapathy A."/>
            <person name="Gwinn-Giglio M."/>
            <person name="Han C.S."/>
            <person name="Khouri H."/>
            <person name="Kiss H."/>
            <person name="Kothari S.P."/>
            <person name="Madupu R."/>
            <person name="Nelson K.E."/>
            <person name="Nelson W.C."/>
            <person name="Paulsen I."/>
            <person name="Penn K."/>
            <person name="Ren Q."/>
            <person name="Rosovitz M.J."/>
            <person name="Selengut J.D."/>
            <person name="Shrivastava S."/>
            <person name="Sullivan S.A."/>
            <person name="Tapia R."/>
            <person name="Thompson L.S."/>
            <person name="Watkins K.L."/>
            <person name="Yang Q."/>
            <person name="Yu C."/>
            <person name="Zafar N."/>
            <person name="Zhou L."/>
            <person name="Kuske C.R."/>
        </authorList>
    </citation>
    <scope>NUCLEOTIDE SEQUENCE [LARGE SCALE GENOMIC DNA]</scope>
    <source>
        <strain evidence="6 7">Ellin345</strain>
    </source>
</reference>
<keyword evidence="4" id="KW-0233">DNA recombination</keyword>
<dbReference type="InterPro" id="IPR002104">
    <property type="entry name" value="Integrase_catalytic"/>
</dbReference>
<dbReference type="EMBL" id="CP000360">
    <property type="protein sequence ID" value="ABF43275.1"/>
    <property type="molecule type" value="Genomic_DNA"/>
</dbReference>
<evidence type="ECO:0000256" key="3">
    <source>
        <dbReference type="ARBA" id="ARBA00023125"/>
    </source>
</evidence>
<accession>Q1IIM5</accession>
<evidence type="ECO:0000259" key="5">
    <source>
        <dbReference type="PROSITE" id="PS51898"/>
    </source>
</evidence>
<dbReference type="PANTHER" id="PTHR30629">
    <property type="entry name" value="PROPHAGE INTEGRASE"/>
    <property type="match status" value="1"/>
</dbReference>
<dbReference type="InterPro" id="IPR011010">
    <property type="entry name" value="DNA_brk_join_enz"/>
</dbReference>
<dbReference type="eggNOG" id="COG0582">
    <property type="taxonomic scope" value="Bacteria"/>
</dbReference>
<keyword evidence="7" id="KW-1185">Reference proteome</keyword>
<keyword evidence="2" id="KW-0229">DNA integration</keyword>
<gene>
    <name evidence="6" type="ordered locus">Acid345_4275</name>
</gene>
<evidence type="ECO:0000313" key="6">
    <source>
        <dbReference type="EMBL" id="ABF43275.1"/>
    </source>
</evidence>
<dbReference type="GO" id="GO:0006310">
    <property type="term" value="P:DNA recombination"/>
    <property type="evidence" value="ECO:0007669"/>
    <property type="project" value="UniProtKB-KW"/>
</dbReference>
<name>Q1IIM5_KORVE</name>
<evidence type="ECO:0000256" key="4">
    <source>
        <dbReference type="ARBA" id="ARBA00023172"/>
    </source>
</evidence>
<dbReference type="KEGG" id="aba:Acid345_4275"/>
<dbReference type="InterPro" id="IPR010998">
    <property type="entry name" value="Integrase_recombinase_N"/>
</dbReference>
<dbReference type="InterPro" id="IPR050808">
    <property type="entry name" value="Phage_Integrase"/>
</dbReference>
<evidence type="ECO:0000313" key="7">
    <source>
        <dbReference type="Proteomes" id="UP000002432"/>
    </source>
</evidence>
<evidence type="ECO:0000256" key="1">
    <source>
        <dbReference type="ARBA" id="ARBA00008857"/>
    </source>
</evidence>
<dbReference type="STRING" id="204669.Acid345_4275"/>
<dbReference type="PANTHER" id="PTHR30629:SF2">
    <property type="entry name" value="PROPHAGE INTEGRASE INTS-RELATED"/>
    <property type="match status" value="1"/>
</dbReference>
<protein>
    <submittedName>
        <fullName evidence="6">Phage integrase</fullName>
    </submittedName>
</protein>
<dbReference type="PROSITE" id="PS51898">
    <property type="entry name" value="TYR_RECOMBINASE"/>
    <property type="match status" value="1"/>
</dbReference>
<dbReference type="Gene3D" id="1.10.443.10">
    <property type="entry name" value="Intergrase catalytic core"/>
    <property type="match status" value="1"/>
</dbReference>
<dbReference type="GO" id="GO:0015074">
    <property type="term" value="P:DNA integration"/>
    <property type="evidence" value="ECO:0007669"/>
    <property type="project" value="UniProtKB-KW"/>
</dbReference>
<proteinExistence type="inferred from homology"/>
<dbReference type="Proteomes" id="UP000002432">
    <property type="component" value="Chromosome"/>
</dbReference>
<dbReference type="InterPro" id="IPR013762">
    <property type="entry name" value="Integrase-like_cat_sf"/>
</dbReference>
<dbReference type="HOGENOM" id="CLU_701664_0_0_0"/>
<dbReference type="SUPFAM" id="SSF56349">
    <property type="entry name" value="DNA breaking-rejoining enzymes"/>
    <property type="match status" value="1"/>
</dbReference>
<dbReference type="GO" id="GO:0003677">
    <property type="term" value="F:DNA binding"/>
    <property type="evidence" value="ECO:0007669"/>
    <property type="project" value="UniProtKB-KW"/>
</dbReference>
<sequence>MKRNGRHQEGQVFRKGSGWYLRYRESEHQPDGSVKRVQKCKKLADYGGALRTKSSVRVLADEFLSPLNNGTITVGSSMSLTDFIEKRYLPYIKEHKAPSTYAGYKNLWSLYIKERGTSALRDYRTCECEDMLLEIARAHDTAKETIKRVKSFLSGTFRYAKRQGVLHTENPMWDTVIPECREGEETYAYSLHEILRMLELVPEPAASMIAVAGFGGLRSGEIRGLLVEHYNHDSIFVAQSAWRSQVKKVKTKASKAPVPVVSQLAARIDAHLKTMGSPASGFMFPNAVGKPIGMQRVADEVIRPALKGSGIEWHGWHALRRGLATNLHGLEVPDKITQMILRHSSVSVTQSCYIKTVDSQAVKAMRKLECATTVQLAKAQREATPEVSSPRIM</sequence>
<dbReference type="Pfam" id="PF00589">
    <property type="entry name" value="Phage_integrase"/>
    <property type="match status" value="1"/>
</dbReference>
<dbReference type="Gene3D" id="1.10.150.130">
    <property type="match status" value="1"/>
</dbReference>